<organism evidence="2 3">
    <name type="scientific">Streptosporangium roseum (strain ATCC 12428 / DSM 43021 / JCM 3005 / KCTC 9067 / NCIMB 10171 / NRRL 2505 / NI 9100)</name>
    <dbReference type="NCBI Taxonomy" id="479432"/>
    <lineage>
        <taxon>Bacteria</taxon>
        <taxon>Bacillati</taxon>
        <taxon>Actinomycetota</taxon>
        <taxon>Actinomycetes</taxon>
        <taxon>Streptosporangiales</taxon>
        <taxon>Streptosporangiaceae</taxon>
        <taxon>Streptosporangium</taxon>
    </lineage>
</organism>
<dbReference type="KEGG" id="sro:Sros_5872"/>
<evidence type="ECO:0000256" key="1">
    <source>
        <dbReference type="SAM" id="SignalP"/>
    </source>
</evidence>
<feature type="chain" id="PRO_5003029209" evidence="1">
    <location>
        <begin position="30"/>
        <end position="460"/>
    </location>
</feature>
<dbReference type="eggNOG" id="COG1653">
    <property type="taxonomic scope" value="Bacteria"/>
</dbReference>
<dbReference type="RefSeq" id="WP_012892342.1">
    <property type="nucleotide sequence ID" value="NC_013595.1"/>
</dbReference>
<dbReference type="PANTHER" id="PTHR43649:SF14">
    <property type="entry name" value="BLR3389 PROTEIN"/>
    <property type="match status" value="1"/>
</dbReference>
<keyword evidence="1" id="KW-0732">Signal</keyword>
<dbReference type="InterPro" id="IPR006059">
    <property type="entry name" value="SBP"/>
</dbReference>
<keyword evidence="2" id="KW-0813">Transport</keyword>
<dbReference type="Pfam" id="PF01547">
    <property type="entry name" value="SBP_bac_1"/>
    <property type="match status" value="1"/>
</dbReference>
<name>D2ATV2_STRRD</name>
<keyword evidence="3" id="KW-1185">Reference proteome</keyword>
<dbReference type="InterPro" id="IPR050490">
    <property type="entry name" value="Bact_solute-bd_prot1"/>
</dbReference>
<dbReference type="AlphaFoldDB" id="D2ATV2"/>
<sequence>MRLFRRPVLIATLTTAVLALPACGSGAPAGEEGITLTITANAISGGKNAAGAEWIKQWVIPRFEAAQKAAGHEVRVLFQPNGVGDEQYKTKVALDLKSRTGADVIDLDGIWVGEFAQAGYLKPLTELGGTAVETWEGWKQIPQAVQGLGIFEGKKYGLPQGTDGRVLYYNRELFGRAGLPEPWQPRSWQEILDAGAALKRLPGVTPIQINAGTAMGEATTMQGALPLLAGTGTEIYTGGRWAGSSQAVKDVLEFYRQIYSGGLGDPKLQQEAKGRDKSFAEFADGRIGILAEGDYFWRSVIDPKTGVAPMAERDRVVGYARIPARRPGAGVRGQDFVSLSGGAVRVLNPFSKHPRQAWELLSFMHSAEAVKAELAGAARVTSRSDVNAEVLAADPMLRFVSEEILPITVYRPGLAVYPQVSAALQEATADIVSGRPVQEAAAAYRAKVEGLVGGSGNVAD</sequence>
<reference evidence="2 3" key="1">
    <citation type="journal article" date="2010" name="Stand. Genomic Sci.">
        <title>Complete genome sequence of Streptosporangium roseum type strain (NI 9100).</title>
        <authorList>
            <person name="Nolan M."/>
            <person name="Sikorski J."/>
            <person name="Jando M."/>
            <person name="Lucas S."/>
            <person name="Lapidus A."/>
            <person name="Glavina Del Rio T."/>
            <person name="Chen F."/>
            <person name="Tice H."/>
            <person name="Pitluck S."/>
            <person name="Cheng J.F."/>
            <person name="Chertkov O."/>
            <person name="Sims D."/>
            <person name="Meincke L."/>
            <person name="Brettin T."/>
            <person name="Han C."/>
            <person name="Detter J.C."/>
            <person name="Bruce D."/>
            <person name="Goodwin L."/>
            <person name="Land M."/>
            <person name="Hauser L."/>
            <person name="Chang Y.J."/>
            <person name="Jeffries C.D."/>
            <person name="Ivanova N."/>
            <person name="Mavromatis K."/>
            <person name="Mikhailova N."/>
            <person name="Chen A."/>
            <person name="Palaniappan K."/>
            <person name="Chain P."/>
            <person name="Rohde M."/>
            <person name="Goker M."/>
            <person name="Bristow J."/>
            <person name="Eisen J.A."/>
            <person name="Markowitz V."/>
            <person name="Hugenholtz P."/>
            <person name="Kyrpides N.C."/>
            <person name="Klenk H.P."/>
        </authorList>
    </citation>
    <scope>NUCLEOTIDE SEQUENCE [LARGE SCALE GENOMIC DNA]</scope>
    <source>
        <strain evidence="3">ATCC 12428 / DSM 43021 / JCM 3005 / NI 9100</strain>
    </source>
</reference>
<dbReference type="EMBL" id="CP001814">
    <property type="protein sequence ID" value="ACZ88607.1"/>
    <property type="molecule type" value="Genomic_DNA"/>
</dbReference>
<protein>
    <submittedName>
        <fullName evidence="2">ABC-type sugar transport system periplasmic component-like protein</fullName>
    </submittedName>
</protein>
<evidence type="ECO:0000313" key="3">
    <source>
        <dbReference type="Proteomes" id="UP000002029"/>
    </source>
</evidence>
<keyword evidence="2" id="KW-0762">Sugar transport</keyword>
<accession>D2ATV2</accession>
<dbReference type="HOGENOM" id="CLU_031285_11_0_11"/>
<proteinExistence type="predicted"/>
<dbReference type="Gene3D" id="3.40.190.10">
    <property type="entry name" value="Periplasmic binding protein-like II"/>
    <property type="match status" value="2"/>
</dbReference>
<dbReference type="SUPFAM" id="SSF53850">
    <property type="entry name" value="Periplasmic binding protein-like II"/>
    <property type="match status" value="1"/>
</dbReference>
<evidence type="ECO:0000313" key="2">
    <source>
        <dbReference type="EMBL" id="ACZ88607.1"/>
    </source>
</evidence>
<feature type="signal peptide" evidence="1">
    <location>
        <begin position="1"/>
        <end position="29"/>
    </location>
</feature>
<gene>
    <name evidence="2" type="ordered locus">Sros_5872</name>
</gene>
<dbReference type="PANTHER" id="PTHR43649">
    <property type="entry name" value="ARABINOSE-BINDING PROTEIN-RELATED"/>
    <property type="match status" value="1"/>
</dbReference>
<dbReference type="Proteomes" id="UP000002029">
    <property type="component" value="Chromosome"/>
</dbReference>
<dbReference type="STRING" id="479432.Sros_5872"/>